<keyword evidence="4 8" id="KW-1133">Transmembrane helix</keyword>
<evidence type="ECO:0000256" key="7">
    <source>
        <dbReference type="RuleBase" id="RU000688"/>
    </source>
</evidence>
<evidence type="ECO:0000256" key="6">
    <source>
        <dbReference type="ARBA" id="ARBA00023170"/>
    </source>
</evidence>
<evidence type="ECO:0000256" key="1">
    <source>
        <dbReference type="ARBA" id="ARBA00004651"/>
    </source>
</evidence>
<evidence type="ECO:0000256" key="8">
    <source>
        <dbReference type="SAM" id="Phobius"/>
    </source>
</evidence>
<accession>A0ABM1DTF4</accession>
<evidence type="ECO:0000256" key="2">
    <source>
        <dbReference type="ARBA" id="ARBA00022475"/>
    </source>
</evidence>
<gene>
    <name evidence="11" type="primary">LOC106805944</name>
</gene>
<evidence type="ECO:0000259" key="9">
    <source>
        <dbReference type="PROSITE" id="PS50262"/>
    </source>
</evidence>
<feature type="transmembrane region" description="Helical" evidence="8">
    <location>
        <begin position="12"/>
        <end position="33"/>
    </location>
</feature>
<evidence type="ECO:0000256" key="5">
    <source>
        <dbReference type="ARBA" id="ARBA00023136"/>
    </source>
</evidence>
<comment type="subcellular location">
    <subcellularLocation>
        <location evidence="1">Cell membrane</location>
        <topology evidence="1">Multi-pass membrane protein</topology>
    </subcellularLocation>
</comment>
<dbReference type="RefSeq" id="XP_014663225.1">
    <property type="nucleotide sequence ID" value="XM_014807739.1"/>
</dbReference>
<evidence type="ECO:0000256" key="4">
    <source>
        <dbReference type="ARBA" id="ARBA00022989"/>
    </source>
</evidence>
<dbReference type="Proteomes" id="UP000695022">
    <property type="component" value="Unplaced"/>
</dbReference>
<dbReference type="GeneID" id="106805944"/>
<dbReference type="SUPFAM" id="SSF81321">
    <property type="entry name" value="Family A G protein-coupled receptor-like"/>
    <property type="match status" value="1"/>
</dbReference>
<dbReference type="Gene3D" id="1.20.1070.10">
    <property type="entry name" value="Rhodopsin 7-helix transmembrane proteins"/>
    <property type="match status" value="1"/>
</dbReference>
<keyword evidence="6 7" id="KW-0675">Receptor</keyword>
<keyword evidence="5 8" id="KW-0472">Membrane</keyword>
<feature type="transmembrane region" description="Helical" evidence="8">
    <location>
        <begin position="53"/>
        <end position="73"/>
    </location>
</feature>
<dbReference type="InterPro" id="IPR000276">
    <property type="entry name" value="GPCR_Rhodpsn"/>
</dbReference>
<organism evidence="10 11">
    <name type="scientific">Priapulus caudatus</name>
    <name type="common">Priapulid worm</name>
    <dbReference type="NCBI Taxonomy" id="37621"/>
    <lineage>
        <taxon>Eukaryota</taxon>
        <taxon>Metazoa</taxon>
        <taxon>Ecdysozoa</taxon>
        <taxon>Scalidophora</taxon>
        <taxon>Priapulida</taxon>
        <taxon>Priapulimorpha</taxon>
        <taxon>Priapulimorphida</taxon>
        <taxon>Priapulidae</taxon>
        <taxon>Priapulus</taxon>
    </lineage>
</organism>
<proteinExistence type="inferred from homology"/>
<evidence type="ECO:0000313" key="10">
    <source>
        <dbReference type="Proteomes" id="UP000695022"/>
    </source>
</evidence>
<name>A0ABM1DTF4_PRICU</name>
<dbReference type="PROSITE" id="PS50262">
    <property type="entry name" value="G_PROTEIN_RECEP_F1_2"/>
    <property type="match status" value="1"/>
</dbReference>
<dbReference type="PRINTS" id="PR00237">
    <property type="entry name" value="GPCRRHODOPSN"/>
</dbReference>
<comment type="similarity">
    <text evidence="7">Belongs to the G-protein coupled receptor 1 family.</text>
</comment>
<keyword evidence="2" id="KW-1003">Cell membrane</keyword>
<protein>
    <submittedName>
        <fullName evidence="11">Gonadotropin-releasing hormone receptor-like</fullName>
    </submittedName>
</protein>
<keyword evidence="7" id="KW-0297">G-protein coupled receptor</keyword>
<dbReference type="Pfam" id="PF00001">
    <property type="entry name" value="7tm_1"/>
    <property type="match status" value="1"/>
</dbReference>
<dbReference type="InterPro" id="IPR017452">
    <property type="entry name" value="GPCR_Rhodpsn_7TM"/>
</dbReference>
<dbReference type="PANTHER" id="PTHR24241">
    <property type="entry name" value="NEUROPEPTIDE RECEPTOR-RELATED G-PROTEIN COUPLED RECEPTOR"/>
    <property type="match status" value="1"/>
</dbReference>
<keyword evidence="7" id="KW-0807">Transducer</keyword>
<keyword evidence="3 7" id="KW-0812">Transmembrane</keyword>
<dbReference type="PANTHER" id="PTHR24241:SF59">
    <property type="entry name" value="ADIPOKINETIC HORMONE RECEPTOR, ISOFORM C"/>
    <property type="match status" value="1"/>
</dbReference>
<reference evidence="11" key="1">
    <citation type="submission" date="2025-08" db="UniProtKB">
        <authorList>
            <consortium name="RefSeq"/>
        </authorList>
    </citation>
    <scope>IDENTIFICATION</scope>
</reference>
<evidence type="ECO:0000313" key="11">
    <source>
        <dbReference type="RefSeq" id="XP_014663225.1"/>
    </source>
</evidence>
<keyword evidence="10" id="KW-1185">Reference proteome</keyword>
<feature type="domain" description="G-protein coupled receptors family 1 profile" evidence="9">
    <location>
        <begin position="1"/>
        <end position="116"/>
    </location>
</feature>
<dbReference type="PROSITE" id="PS00237">
    <property type="entry name" value="G_PROTEIN_RECEP_F1_1"/>
    <property type="match status" value="1"/>
</dbReference>
<sequence length="116" mass="12961">MIRGRSYSKSRISLLMMHLAIADLLVAMIVMPMEVAWKVAVTWIAGDFMCRCMMVLRSFGLYLSSFILVCISLDRYFAIVHPLSFSRSSCRAKTMLCVSWLLSLACSAPQVGPPCS</sequence>
<evidence type="ECO:0000256" key="3">
    <source>
        <dbReference type="ARBA" id="ARBA00022692"/>
    </source>
</evidence>